<dbReference type="GO" id="GO:0005737">
    <property type="term" value="C:cytoplasm"/>
    <property type="evidence" value="ECO:0007669"/>
    <property type="project" value="UniProtKB-SubCell"/>
</dbReference>
<name>X0Y842_9ZZZZ</name>
<evidence type="ECO:0000256" key="3">
    <source>
        <dbReference type="ARBA" id="ARBA00012584"/>
    </source>
</evidence>
<dbReference type="EC" id="2.7.7.87" evidence="3"/>
<dbReference type="GO" id="GO:0005524">
    <property type="term" value="F:ATP binding"/>
    <property type="evidence" value="ECO:0007669"/>
    <property type="project" value="UniProtKB-KW"/>
</dbReference>
<evidence type="ECO:0000256" key="8">
    <source>
        <dbReference type="ARBA" id="ARBA00022741"/>
    </source>
</evidence>
<comment type="catalytic activity">
    <reaction evidence="11">
        <text>L-threonine + hydrogencarbonate + ATP = L-threonylcarbamoyladenylate + diphosphate + H2O</text>
        <dbReference type="Rhea" id="RHEA:36407"/>
        <dbReference type="ChEBI" id="CHEBI:15377"/>
        <dbReference type="ChEBI" id="CHEBI:17544"/>
        <dbReference type="ChEBI" id="CHEBI:30616"/>
        <dbReference type="ChEBI" id="CHEBI:33019"/>
        <dbReference type="ChEBI" id="CHEBI:57926"/>
        <dbReference type="ChEBI" id="CHEBI:73682"/>
        <dbReference type="EC" id="2.7.7.87"/>
    </reaction>
</comment>
<evidence type="ECO:0000256" key="10">
    <source>
        <dbReference type="ARBA" id="ARBA00029774"/>
    </source>
</evidence>
<dbReference type="InterPro" id="IPR050156">
    <property type="entry name" value="TC-AMP_synthase_SUA5"/>
</dbReference>
<dbReference type="GO" id="GO:0000049">
    <property type="term" value="F:tRNA binding"/>
    <property type="evidence" value="ECO:0007669"/>
    <property type="project" value="TreeGrafter"/>
</dbReference>
<keyword evidence="6" id="KW-0819">tRNA processing</keyword>
<feature type="non-terminal residue" evidence="13">
    <location>
        <position position="54"/>
    </location>
</feature>
<keyword evidence="7" id="KW-0548">Nucleotidyltransferase</keyword>
<evidence type="ECO:0000256" key="5">
    <source>
        <dbReference type="ARBA" id="ARBA00022679"/>
    </source>
</evidence>
<comment type="caution">
    <text evidence="13">The sequence shown here is derived from an EMBL/GenBank/DDBJ whole genome shotgun (WGS) entry which is preliminary data.</text>
</comment>
<evidence type="ECO:0000256" key="1">
    <source>
        <dbReference type="ARBA" id="ARBA00004496"/>
    </source>
</evidence>
<evidence type="ECO:0000256" key="7">
    <source>
        <dbReference type="ARBA" id="ARBA00022695"/>
    </source>
</evidence>
<dbReference type="GO" id="GO:0061710">
    <property type="term" value="F:L-threonylcarbamoyladenylate synthase"/>
    <property type="evidence" value="ECO:0007669"/>
    <property type="project" value="UniProtKB-EC"/>
</dbReference>
<dbReference type="PANTHER" id="PTHR17490:SF16">
    <property type="entry name" value="THREONYLCARBAMOYL-AMP SYNTHASE"/>
    <property type="match status" value="1"/>
</dbReference>
<dbReference type="GO" id="GO:0008033">
    <property type="term" value="P:tRNA processing"/>
    <property type="evidence" value="ECO:0007669"/>
    <property type="project" value="UniProtKB-KW"/>
</dbReference>
<gene>
    <name evidence="13" type="ORF">S01H1_73961</name>
</gene>
<comment type="similarity">
    <text evidence="2">Belongs to the SUA5 family.</text>
</comment>
<comment type="subcellular location">
    <subcellularLocation>
        <location evidence="1">Cytoplasm</location>
    </subcellularLocation>
</comment>
<dbReference type="PANTHER" id="PTHR17490">
    <property type="entry name" value="SUA5"/>
    <property type="match status" value="1"/>
</dbReference>
<sequence length="54" mass="6205">MLYWRQEKMDALNEQINKGIQILKRGGVIAFPTDTVYGLGADAFRSKAVERIYE</sequence>
<dbReference type="InterPro" id="IPR017945">
    <property type="entry name" value="DHBP_synth_RibB-like_a/b_dom"/>
</dbReference>
<keyword evidence="4" id="KW-0963">Cytoplasm</keyword>
<reference evidence="13" key="1">
    <citation type="journal article" date="2014" name="Front. Microbiol.">
        <title>High frequency of phylogenetically diverse reductive dehalogenase-homologous genes in deep subseafloor sedimentary metagenomes.</title>
        <authorList>
            <person name="Kawai M."/>
            <person name="Futagami T."/>
            <person name="Toyoda A."/>
            <person name="Takaki Y."/>
            <person name="Nishi S."/>
            <person name="Hori S."/>
            <person name="Arai W."/>
            <person name="Tsubouchi T."/>
            <person name="Morono Y."/>
            <person name="Uchiyama I."/>
            <person name="Ito T."/>
            <person name="Fujiyama A."/>
            <person name="Inagaki F."/>
            <person name="Takami H."/>
        </authorList>
    </citation>
    <scope>NUCLEOTIDE SEQUENCE</scope>
    <source>
        <strain evidence="13">Expedition CK06-06</strain>
    </source>
</reference>
<keyword evidence="5" id="KW-0808">Transferase</keyword>
<keyword evidence="9" id="KW-0067">ATP-binding</keyword>
<evidence type="ECO:0000256" key="9">
    <source>
        <dbReference type="ARBA" id="ARBA00022840"/>
    </source>
</evidence>
<dbReference type="InterPro" id="IPR006070">
    <property type="entry name" value="Sua5-like_dom"/>
</dbReference>
<feature type="domain" description="YrdC-like" evidence="12">
    <location>
        <begin position="21"/>
        <end position="54"/>
    </location>
</feature>
<evidence type="ECO:0000259" key="12">
    <source>
        <dbReference type="Pfam" id="PF01300"/>
    </source>
</evidence>
<dbReference type="SUPFAM" id="SSF55821">
    <property type="entry name" value="YrdC/RibB"/>
    <property type="match status" value="1"/>
</dbReference>
<evidence type="ECO:0000256" key="4">
    <source>
        <dbReference type="ARBA" id="ARBA00022490"/>
    </source>
</evidence>
<evidence type="ECO:0000256" key="2">
    <source>
        <dbReference type="ARBA" id="ARBA00007663"/>
    </source>
</evidence>
<dbReference type="Gene3D" id="3.90.870.10">
    <property type="entry name" value="DHBP synthase"/>
    <property type="match status" value="1"/>
</dbReference>
<keyword evidence="8" id="KW-0547">Nucleotide-binding</keyword>
<evidence type="ECO:0000256" key="6">
    <source>
        <dbReference type="ARBA" id="ARBA00022694"/>
    </source>
</evidence>
<dbReference type="GO" id="GO:0006450">
    <property type="term" value="P:regulation of translational fidelity"/>
    <property type="evidence" value="ECO:0007669"/>
    <property type="project" value="TreeGrafter"/>
</dbReference>
<organism evidence="13">
    <name type="scientific">marine sediment metagenome</name>
    <dbReference type="NCBI Taxonomy" id="412755"/>
    <lineage>
        <taxon>unclassified sequences</taxon>
        <taxon>metagenomes</taxon>
        <taxon>ecological metagenomes</taxon>
    </lineage>
</organism>
<accession>X0Y842</accession>
<evidence type="ECO:0000256" key="11">
    <source>
        <dbReference type="ARBA" id="ARBA00048366"/>
    </source>
</evidence>
<evidence type="ECO:0000313" key="13">
    <source>
        <dbReference type="EMBL" id="GAG33066.1"/>
    </source>
</evidence>
<dbReference type="GO" id="GO:0003725">
    <property type="term" value="F:double-stranded RNA binding"/>
    <property type="evidence" value="ECO:0007669"/>
    <property type="project" value="InterPro"/>
</dbReference>
<dbReference type="Pfam" id="PF01300">
    <property type="entry name" value="Sua5_yciO_yrdC"/>
    <property type="match status" value="1"/>
</dbReference>
<dbReference type="EMBL" id="BARS01049446">
    <property type="protein sequence ID" value="GAG33066.1"/>
    <property type="molecule type" value="Genomic_DNA"/>
</dbReference>
<dbReference type="AlphaFoldDB" id="X0Y842"/>
<protein>
    <recommendedName>
        <fullName evidence="10">L-threonylcarbamoyladenylate synthase</fullName>
        <ecNumber evidence="3">2.7.7.87</ecNumber>
    </recommendedName>
    <alternativeName>
        <fullName evidence="10">L-threonylcarbamoyladenylate synthase</fullName>
    </alternativeName>
</protein>
<proteinExistence type="inferred from homology"/>